<dbReference type="InterPro" id="IPR050790">
    <property type="entry name" value="ExbB/TolQ_transport"/>
</dbReference>
<dbReference type="RefSeq" id="WP_090659042.1">
    <property type="nucleotide sequence ID" value="NZ_FOIA01000019.1"/>
</dbReference>
<dbReference type="AlphaFoldDB" id="A0A1I0DB74"/>
<dbReference type="GO" id="GO:0005886">
    <property type="term" value="C:plasma membrane"/>
    <property type="evidence" value="ECO:0007669"/>
    <property type="project" value="UniProtKB-SubCell"/>
</dbReference>
<keyword evidence="7" id="KW-0175">Coiled coil</keyword>
<keyword evidence="6" id="KW-0653">Protein transport</keyword>
<evidence type="ECO:0000256" key="7">
    <source>
        <dbReference type="SAM" id="Coils"/>
    </source>
</evidence>
<evidence type="ECO:0000256" key="5">
    <source>
        <dbReference type="ARBA" id="ARBA00023136"/>
    </source>
</evidence>
<feature type="coiled-coil region" evidence="7">
    <location>
        <begin position="65"/>
        <end position="159"/>
    </location>
</feature>
<dbReference type="Pfam" id="PF01618">
    <property type="entry name" value="MotA_ExbB"/>
    <property type="match status" value="1"/>
</dbReference>
<comment type="similarity">
    <text evidence="6">Belongs to the exbB/tolQ family.</text>
</comment>
<evidence type="ECO:0000256" key="8">
    <source>
        <dbReference type="SAM" id="MobiDB-lite"/>
    </source>
</evidence>
<feature type="transmembrane region" description="Helical" evidence="9">
    <location>
        <begin position="291"/>
        <end position="313"/>
    </location>
</feature>
<dbReference type="GO" id="GO:0017038">
    <property type="term" value="P:protein import"/>
    <property type="evidence" value="ECO:0007669"/>
    <property type="project" value="TreeGrafter"/>
</dbReference>
<evidence type="ECO:0000256" key="4">
    <source>
        <dbReference type="ARBA" id="ARBA00022989"/>
    </source>
</evidence>
<gene>
    <name evidence="12" type="ORF">SAMN05216326_11929</name>
</gene>
<feature type="transmembrane region" description="Helical" evidence="9">
    <location>
        <begin position="432"/>
        <end position="459"/>
    </location>
</feature>
<evidence type="ECO:0000256" key="3">
    <source>
        <dbReference type="ARBA" id="ARBA00022692"/>
    </source>
</evidence>
<keyword evidence="2" id="KW-1003">Cell membrane</keyword>
<dbReference type="PANTHER" id="PTHR30625:SF11">
    <property type="entry name" value="MOTA_TOLQ_EXBB PROTON CHANNEL DOMAIN-CONTAINING PROTEIN"/>
    <property type="match status" value="1"/>
</dbReference>
<keyword evidence="3 9" id="KW-0812">Transmembrane</keyword>
<keyword evidence="5 9" id="KW-0472">Membrane</keyword>
<evidence type="ECO:0000256" key="2">
    <source>
        <dbReference type="ARBA" id="ARBA00022475"/>
    </source>
</evidence>
<sequence length="504" mass="54200">MKKNYLILALALCVNLIITAGLASAQEKKTNETTVEAADQGDSAAAKPSAKQNQPAPEREKISLETAYKREHAFLEAQKRELTERLRNYQASASKEAQALSQKINGLEQKSIERSARIDQLNALLADAERKEAAIFERNDALEATYAQADSTLKNHEIQLPASLMDSKGNDPTKVGFIFDQALSLIRDLGLVKTESGKFFLETGKQIQGDIIRLGNIAAYGISEEGSGSLVPAGGGDLKMWKEPSAEDSALALNNNQQPEILRLFLFESRTASIDEAAEKTLLSIINSGGIIGWIIVALGLLAVLLAIFRVYLLRTNSANTQQISEEVIQQVSSGDFDAAKQRCENGSTAMTRVLANTLTHLKDDRDHMESVVHEAILRESGTLERFGSAIIVIASVSPLLGLLGTVTGMIATFDVITEFGTGDPKLLSGGISIALVTTELGLSVAIPTLLIGSLLAAWARNIKRDMEHAALRVTNAFLSNVQMERVDAGSGDSSIRVSSNPAG</sequence>
<protein>
    <submittedName>
        <fullName evidence="12">Outer membrane transport energization protein ExbB</fullName>
    </submittedName>
</protein>
<dbReference type="InterPro" id="IPR002898">
    <property type="entry name" value="MotA_ExbB_proton_chnl"/>
</dbReference>
<name>A0A1I0DB74_9PROT</name>
<keyword evidence="4 9" id="KW-1133">Transmembrane helix</keyword>
<keyword evidence="13" id="KW-1185">Reference proteome</keyword>
<evidence type="ECO:0000259" key="11">
    <source>
        <dbReference type="Pfam" id="PF01618"/>
    </source>
</evidence>
<evidence type="ECO:0000256" key="6">
    <source>
        <dbReference type="RuleBase" id="RU004057"/>
    </source>
</evidence>
<reference evidence="13" key="1">
    <citation type="submission" date="2016-10" db="EMBL/GenBank/DDBJ databases">
        <authorList>
            <person name="Varghese N."/>
            <person name="Submissions S."/>
        </authorList>
    </citation>
    <scope>NUCLEOTIDE SEQUENCE [LARGE SCALE GENOMIC DNA]</scope>
    <source>
        <strain evidence="13">Nm71</strain>
    </source>
</reference>
<dbReference type="Proteomes" id="UP000199345">
    <property type="component" value="Unassembled WGS sequence"/>
</dbReference>
<evidence type="ECO:0000313" key="12">
    <source>
        <dbReference type="EMBL" id="SET29527.1"/>
    </source>
</evidence>
<feature type="signal peptide" evidence="10">
    <location>
        <begin position="1"/>
        <end position="25"/>
    </location>
</feature>
<evidence type="ECO:0000256" key="10">
    <source>
        <dbReference type="SAM" id="SignalP"/>
    </source>
</evidence>
<feature type="domain" description="MotA/TolQ/ExbB proton channel" evidence="11">
    <location>
        <begin position="350"/>
        <end position="468"/>
    </location>
</feature>
<evidence type="ECO:0000313" key="13">
    <source>
        <dbReference type="Proteomes" id="UP000199345"/>
    </source>
</evidence>
<feature type="region of interest" description="Disordered" evidence="8">
    <location>
        <begin position="28"/>
        <end position="60"/>
    </location>
</feature>
<feature type="chain" id="PRO_5011749668" evidence="10">
    <location>
        <begin position="26"/>
        <end position="504"/>
    </location>
</feature>
<comment type="subcellular location">
    <subcellularLocation>
        <location evidence="1">Cell membrane</location>
        <topology evidence="1">Multi-pass membrane protein</topology>
    </subcellularLocation>
    <subcellularLocation>
        <location evidence="6">Membrane</location>
        <topology evidence="6">Multi-pass membrane protein</topology>
    </subcellularLocation>
</comment>
<evidence type="ECO:0000256" key="1">
    <source>
        <dbReference type="ARBA" id="ARBA00004651"/>
    </source>
</evidence>
<accession>A0A1I0DB74</accession>
<dbReference type="OrthoDB" id="4045at2"/>
<feature type="transmembrane region" description="Helical" evidence="9">
    <location>
        <begin position="387"/>
        <end position="412"/>
    </location>
</feature>
<dbReference type="EMBL" id="FOIA01000019">
    <property type="protein sequence ID" value="SET29527.1"/>
    <property type="molecule type" value="Genomic_DNA"/>
</dbReference>
<evidence type="ECO:0000256" key="9">
    <source>
        <dbReference type="SAM" id="Phobius"/>
    </source>
</evidence>
<keyword evidence="10" id="KW-0732">Signal</keyword>
<proteinExistence type="inferred from homology"/>
<organism evidence="12 13">
    <name type="scientific">Nitrosomonas marina</name>
    <dbReference type="NCBI Taxonomy" id="917"/>
    <lineage>
        <taxon>Bacteria</taxon>
        <taxon>Pseudomonadati</taxon>
        <taxon>Pseudomonadota</taxon>
        <taxon>Betaproteobacteria</taxon>
        <taxon>Nitrosomonadales</taxon>
        <taxon>Nitrosomonadaceae</taxon>
        <taxon>Nitrosomonas</taxon>
    </lineage>
</organism>
<dbReference type="PANTHER" id="PTHR30625">
    <property type="entry name" value="PROTEIN TOLQ"/>
    <property type="match status" value="1"/>
</dbReference>
<keyword evidence="6" id="KW-0813">Transport</keyword>